<evidence type="ECO:0000313" key="3">
    <source>
        <dbReference type="Proteomes" id="UP000813461"/>
    </source>
</evidence>
<dbReference type="Gene3D" id="3.30.429.10">
    <property type="entry name" value="Macrophage Migration Inhibitory Factor"/>
    <property type="match status" value="1"/>
</dbReference>
<accession>A0A8K0RGA9</accession>
<dbReference type="OrthoDB" id="2129288at2759"/>
<sequence length="178" mass="20299">MPLWIIYHPPSTFTTPESKQTFAQAITNIYTQVPLPAFYVNVLFQPIAADSFYIGGVPRPSEHVAANDPGPQSERPFIRIVIQNIARTLRDEKRRDGFLSRVDKALKPHIEDQGYDVEYSVYETRRDLWKIDGMVPPMPGSEAEKEWARLNRAVGFERAKGGLGEGVRWEGEERKAKL</sequence>
<comment type="caution">
    <text evidence="2">The sequence shown here is derived from an EMBL/GenBank/DDBJ whole genome shotgun (WGS) entry which is preliminary data.</text>
</comment>
<dbReference type="Pfam" id="PF14832">
    <property type="entry name" value="Tautomerase_3"/>
    <property type="match status" value="1"/>
</dbReference>
<feature type="domain" description="Tautomerase cis-CaaD-like" evidence="1">
    <location>
        <begin position="1"/>
        <end position="152"/>
    </location>
</feature>
<reference evidence="2" key="1">
    <citation type="journal article" date="2021" name="Nat. Commun.">
        <title>Genetic determinants of endophytism in the Arabidopsis root mycobiome.</title>
        <authorList>
            <person name="Mesny F."/>
            <person name="Miyauchi S."/>
            <person name="Thiergart T."/>
            <person name="Pickel B."/>
            <person name="Atanasova L."/>
            <person name="Karlsson M."/>
            <person name="Huettel B."/>
            <person name="Barry K.W."/>
            <person name="Haridas S."/>
            <person name="Chen C."/>
            <person name="Bauer D."/>
            <person name="Andreopoulos W."/>
            <person name="Pangilinan J."/>
            <person name="LaButti K."/>
            <person name="Riley R."/>
            <person name="Lipzen A."/>
            <person name="Clum A."/>
            <person name="Drula E."/>
            <person name="Henrissat B."/>
            <person name="Kohler A."/>
            <person name="Grigoriev I.V."/>
            <person name="Martin F.M."/>
            <person name="Hacquard S."/>
        </authorList>
    </citation>
    <scope>NUCLEOTIDE SEQUENCE</scope>
    <source>
        <strain evidence="2">MPI-SDFR-AT-0120</strain>
    </source>
</reference>
<dbReference type="InterPro" id="IPR014347">
    <property type="entry name" value="Tautomerase/MIF_sf"/>
</dbReference>
<name>A0A8K0RGA9_9PLEO</name>
<gene>
    <name evidence="2" type="ORF">FB567DRAFT_585689</name>
</gene>
<organism evidence="2 3">
    <name type="scientific">Paraphoma chrysanthemicola</name>
    <dbReference type="NCBI Taxonomy" id="798071"/>
    <lineage>
        <taxon>Eukaryota</taxon>
        <taxon>Fungi</taxon>
        <taxon>Dikarya</taxon>
        <taxon>Ascomycota</taxon>
        <taxon>Pezizomycotina</taxon>
        <taxon>Dothideomycetes</taxon>
        <taxon>Pleosporomycetidae</taxon>
        <taxon>Pleosporales</taxon>
        <taxon>Pleosporineae</taxon>
        <taxon>Phaeosphaeriaceae</taxon>
        <taxon>Paraphoma</taxon>
    </lineage>
</organism>
<dbReference type="EMBL" id="JAGMVJ010000001">
    <property type="protein sequence ID" value="KAH7094305.1"/>
    <property type="molecule type" value="Genomic_DNA"/>
</dbReference>
<dbReference type="InterPro" id="IPR028116">
    <property type="entry name" value="Cis-CaaD-like"/>
</dbReference>
<keyword evidence="3" id="KW-1185">Reference proteome</keyword>
<protein>
    <submittedName>
        <fullName evidence="2">Oxalocrotonate tautomerase</fullName>
    </submittedName>
</protein>
<proteinExistence type="predicted"/>
<evidence type="ECO:0000313" key="2">
    <source>
        <dbReference type="EMBL" id="KAH7094305.1"/>
    </source>
</evidence>
<dbReference type="AlphaFoldDB" id="A0A8K0RGA9"/>
<evidence type="ECO:0000259" key="1">
    <source>
        <dbReference type="Pfam" id="PF14832"/>
    </source>
</evidence>
<dbReference type="Proteomes" id="UP000813461">
    <property type="component" value="Unassembled WGS sequence"/>
</dbReference>